<comment type="caution">
    <text evidence="3">The sequence shown here is derived from an EMBL/GenBank/DDBJ whole genome shotgun (WGS) entry which is preliminary data.</text>
</comment>
<dbReference type="PANTHER" id="PTHR11731:SF193">
    <property type="entry name" value="DIPEPTIDYL PEPTIDASE 9"/>
    <property type="match status" value="1"/>
</dbReference>
<dbReference type="Pfam" id="PF00326">
    <property type="entry name" value="Peptidase_S9"/>
    <property type="match status" value="1"/>
</dbReference>
<dbReference type="InterPro" id="IPR001375">
    <property type="entry name" value="Peptidase_S9_cat"/>
</dbReference>
<evidence type="ECO:0000259" key="2">
    <source>
        <dbReference type="Pfam" id="PF00326"/>
    </source>
</evidence>
<dbReference type="InterPro" id="IPR050278">
    <property type="entry name" value="Serine_Prot_S9B/DPPIV"/>
</dbReference>
<reference evidence="3" key="1">
    <citation type="submission" date="2020-12" db="EMBL/GenBank/DDBJ databases">
        <title>Bacterial novel species Mucilaginibacter sp. SD-g isolated from soil.</title>
        <authorList>
            <person name="Jung H.-Y."/>
        </authorList>
    </citation>
    <scope>NUCLEOTIDE SEQUENCE</scope>
    <source>
        <strain evidence="3">SD-g</strain>
    </source>
</reference>
<evidence type="ECO:0000313" key="4">
    <source>
        <dbReference type="Proteomes" id="UP000613193"/>
    </source>
</evidence>
<dbReference type="AlphaFoldDB" id="A0A934UM61"/>
<dbReference type="SUPFAM" id="SSF82171">
    <property type="entry name" value="DPP6 N-terminal domain-like"/>
    <property type="match status" value="1"/>
</dbReference>
<protein>
    <submittedName>
        <fullName evidence="3">S9 family peptidase</fullName>
    </submittedName>
</protein>
<dbReference type="EMBL" id="JAEHFW010000001">
    <property type="protein sequence ID" value="MBK0379313.1"/>
    <property type="molecule type" value="Genomic_DNA"/>
</dbReference>
<keyword evidence="4" id="KW-1185">Reference proteome</keyword>
<dbReference type="Gene3D" id="3.40.50.1820">
    <property type="entry name" value="alpha/beta hydrolase"/>
    <property type="match status" value="1"/>
</dbReference>
<dbReference type="InterPro" id="IPR029058">
    <property type="entry name" value="AB_hydrolase_fold"/>
</dbReference>
<dbReference type="Gene3D" id="2.120.10.30">
    <property type="entry name" value="TolB, C-terminal domain"/>
    <property type="match status" value="1"/>
</dbReference>
<dbReference type="GO" id="GO:0008236">
    <property type="term" value="F:serine-type peptidase activity"/>
    <property type="evidence" value="ECO:0007669"/>
    <property type="project" value="InterPro"/>
</dbReference>
<feature type="domain" description="Peptidase S9 prolyl oligopeptidase catalytic" evidence="2">
    <location>
        <begin position="685"/>
        <end position="859"/>
    </location>
</feature>
<accession>A0A934UM61</accession>
<dbReference type="GO" id="GO:0008239">
    <property type="term" value="F:dipeptidyl-peptidase activity"/>
    <property type="evidence" value="ECO:0007669"/>
    <property type="project" value="TreeGrafter"/>
</dbReference>
<keyword evidence="1" id="KW-0732">Signal</keyword>
<evidence type="ECO:0000256" key="1">
    <source>
        <dbReference type="SAM" id="SignalP"/>
    </source>
</evidence>
<proteinExistence type="predicted"/>
<feature type="chain" id="PRO_5037380821" evidence="1">
    <location>
        <begin position="19"/>
        <end position="912"/>
    </location>
</feature>
<dbReference type="Proteomes" id="UP000613193">
    <property type="component" value="Unassembled WGS sequence"/>
</dbReference>
<dbReference type="GO" id="GO:0006508">
    <property type="term" value="P:proteolysis"/>
    <property type="evidence" value="ECO:0007669"/>
    <property type="project" value="InterPro"/>
</dbReference>
<feature type="signal peptide" evidence="1">
    <location>
        <begin position="1"/>
        <end position="18"/>
    </location>
</feature>
<organism evidence="3 4">
    <name type="scientific">Mucilaginibacter segetis</name>
    <dbReference type="NCBI Taxonomy" id="2793071"/>
    <lineage>
        <taxon>Bacteria</taxon>
        <taxon>Pseudomonadati</taxon>
        <taxon>Bacteroidota</taxon>
        <taxon>Sphingobacteriia</taxon>
        <taxon>Sphingobacteriales</taxon>
        <taxon>Sphingobacteriaceae</taxon>
        <taxon>Mucilaginibacter</taxon>
    </lineage>
</organism>
<sequence>MKYIVGIWLLLSVHIAFGQKSAIDSNTYKTWQSLDWGAKISNDGNYVLYGIKNKPVGFSTLIIRNVQNGKQWEFPKSSADNAKFTEDAKFAVFRDSSNKVEILDLKGGTSQFIDSVENYSISSHWIAFAMRNSKKLILRNLSTTKQLLFANAQKWQFSDNGKYLALVVKHQSNSAELTLVELESGHQLTIATSTSFNNLFFNKAGSKLIYLVNERNSDLKTISQFDIVKHEAQIIYAESAQDSLSVLSIKSFSDDEKGLILNLKPRIKQAFALKVKVPLTVWNYQDAKLPSQMIKEGSHTPSYLGYVLIGESKIVPLIYQNASIEFRSNTTLGEVALVSTALSNARGEENWNKLTVNRWFINALNTNKTTELKRLEGFVGGSVKLSPDGQFVLFYDPDSQNFVSYEVSTNQYRNITNGISTSWLNRNASDLPNSFLDVRGIAAWIPEENSVLLYDDYDIWKLSLKATSKPINLTNSSGKKRGIAFSIEDVGKENNIYKESDQLILNAFNVETKENGFYTSSINNFADPKKLSMGPYVYSLPGNPYVDNLAHTTIKWSNSGIYLLQRMSERESPNLFVTSDFERFQPISEIHPERNVNWLTTELHEWKSLDGRILKGILYKPENFDPNLKYPVIFQYYERKSDGLHNFNEPEELTSGCVINIPSYVSNGYLIFSPDIYYSLGDPMQGTYDAVVSAASYVSKLAFVDSTKIGIQGCSFGGVETDYLVTNTNKFSAACSASGISNFTSTAGHINDDGSAQYGFFEIGQARMVYSLWDRPDLYIKNSSIFNADKVTTPVLLMHTTKDGLCPIEDAIAFFTGLRRNNKKAWLLQYDDGDHGVWGASGEDFSIRMQQFFDHYLKDKPAPRWMLYGVDPNDPGVNSGLDLVREKDKNGRYLTPGPGLLDTTLSKPPQTN</sequence>
<name>A0A934UM61_9SPHI</name>
<dbReference type="SUPFAM" id="SSF53474">
    <property type="entry name" value="alpha/beta-Hydrolases"/>
    <property type="match status" value="1"/>
</dbReference>
<dbReference type="InterPro" id="IPR011042">
    <property type="entry name" value="6-blade_b-propeller_TolB-like"/>
</dbReference>
<gene>
    <name evidence="3" type="ORF">I5M19_08350</name>
</gene>
<dbReference type="PANTHER" id="PTHR11731">
    <property type="entry name" value="PROTEASE FAMILY S9B,C DIPEPTIDYL-PEPTIDASE IV-RELATED"/>
    <property type="match status" value="1"/>
</dbReference>
<evidence type="ECO:0000313" key="3">
    <source>
        <dbReference type="EMBL" id="MBK0379313.1"/>
    </source>
</evidence>
<dbReference type="RefSeq" id="WP_200065747.1">
    <property type="nucleotide sequence ID" value="NZ_JAEHFW010000001.1"/>
</dbReference>